<dbReference type="Proteomes" id="UP001237737">
    <property type="component" value="Unassembled WGS sequence"/>
</dbReference>
<feature type="domain" description="KTSC" evidence="1">
    <location>
        <begin position="10"/>
        <end position="67"/>
    </location>
</feature>
<dbReference type="EMBL" id="JAUSSK010000001">
    <property type="protein sequence ID" value="MDQ0008273.1"/>
    <property type="molecule type" value="Genomic_DNA"/>
</dbReference>
<dbReference type="InterPro" id="IPR025309">
    <property type="entry name" value="KTSC_dom"/>
</dbReference>
<dbReference type="RefSeq" id="WP_306846926.1">
    <property type="nucleotide sequence ID" value="NZ_JAUSSK010000001.1"/>
</dbReference>
<keyword evidence="3" id="KW-1185">Reference proteome</keyword>
<proteinExistence type="predicted"/>
<gene>
    <name evidence="2" type="ORF">J2T07_000432</name>
</gene>
<organism evidence="2 3">
    <name type="scientific">Luteibacter jiangsuensis</name>
    <dbReference type="NCBI Taxonomy" id="637577"/>
    <lineage>
        <taxon>Bacteria</taxon>
        <taxon>Pseudomonadati</taxon>
        <taxon>Pseudomonadota</taxon>
        <taxon>Gammaproteobacteria</taxon>
        <taxon>Lysobacterales</taxon>
        <taxon>Rhodanobacteraceae</taxon>
        <taxon>Luteibacter</taxon>
    </lineage>
</organism>
<evidence type="ECO:0000313" key="3">
    <source>
        <dbReference type="Proteomes" id="UP001237737"/>
    </source>
</evidence>
<evidence type="ECO:0000313" key="2">
    <source>
        <dbReference type="EMBL" id="MDQ0008273.1"/>
    </source>
</evidence>
<comment type="caution">
    <text evidence="2">The sequence shown here is derived from an EMBL/GenBank/DDBJ whole genome shotgun (WGS) entry which is preliminary data.</text>
</comment>
<dbReference type="Pfam" id="PF13619">
    <property type="entry name" value="KTSC"/>
    <property type="match status" value="1"/>
</dbReference>
<reference evidence="2 3" key="1">
    <citation type="submission" date="2023-07" db="EMBL/GenBank/DDBJ databases">
        <title>Sorghum-associated microbial communities from plants grown in Nebraska, USA.</title>
        <authorList>
            <person name="Schachtman D."/>
        </authorList>
    </citation>
    <scope>NUCLEOTIDE SEQUENCE [LARGE SCALE GENOMIC DNA]</scope>
    <source>
        <strain evidence="2 3">CC60</strain>
    </source>
</reference>
<sequence>MAWQNFAPFTSSNIAAIRYDEDQLLLEIEFLNSTRYHYYEVPAHIAQTFDQAASKGSFLASTIKGHYRYSRA</sequence>
<accession>A0ABT9SVA4</accession>
<protein>
    <recommendedName>
        <fullName evidence="1">KTSC domain-containing protein</fullName>
    </recommendedName>
</protein>
<evidence type="ECO:0000259" key="1">
    <source>
        <dbReference type="Pfam" id="PF13619"/>
    </source>
</evidence>
<name>A0ABT9SVA4_9GAMM</name>